<dbReference type="Gene3D" id="3.30.70.2740">
    <property type="match status" value="1"/>
</dbReference>
<organism evidence="7 8">
    <name type="scientific">Parasulfuritortus cantonensis</name>
    <dbReference type="NCBI Taxonomy" id="2528202"/>
    <lineage>
        <taxon>Bacteria</taxon>
        <taxon>Pseudomonadati</taxon>
        <taxon>Pseudomonadota</taxon>
        <taxon>Betaproteobacteria</taxon>
        <taxon>Nitrosomonadales</taxon>
        <taxon>Thiobacillaceae</taxon>
        <taxon>Parasulfuritortus</taxon>
    </lineage>
</organism>
<evidence type="ECO:0000256" key="3">
    <source>
        <dbReference type="ARBA" id="ARBA00022630"/>
    </source>
</evidence>
<keyword evidence="3" id="KW-0285">Flavoprotein</keyword>
<dbReference type="InterPro" id="IPR016167">
    <property type="entry name" value="FAD-bd_PCMH_sub1"/>
</dbReference>
<evidence type="ECO:0000313" key="7">
    <source>
        <dbReference type="EMBL" id="TCJ11761.1"/>
    </source>
</evidence>
<dbReference type="AlphaFoldDB" id="A0A4R1B1T1"/>
<dbReference type="Pfam" id="PF02913">
    <property type="entry name" value="FAD-oxidase_C"/>
    <property type="match status" value="1"/>
</dbReference>
<keyword evidence="5" id="KW-0560">Oxidoreductase</keyword>
<dbReference type="PANTHER" id="PTHR42934">
    <property type="entry name" value="GLYCOLATE OXIDASE SUBUNIT GLCD"/>
    <property type="match status" value="1"/>
</dbReference>
<dbReference type="InterPro" id="IPR006094">
    <property type="entry name" value="Oxid_FAD_bind_N"/>
</dbReference>
<dbReference type="InterPro" id="IPR004113">
    <property type="entry name" value="FAD-bd_oxidored_4_C"/>
</dbReference>
<evidence type="ECO:0000259" key="6">
    <source>
        <dbReference type="PROSITE" id="PS51387"/>
    </source>
</evidence>
<dbReference type="OrthoDB" id="8522822at2"/>
<dbReference type="InterPro" id="IPR036318">
    <property type="entry name" value="FAD-bd_PCMH-like_sf"/>
</dbReference>
<evidence type="ECO:0000256" key="2">
    <source>
        <dbReference type="ARBA" id="ARBA00008000"/>
    </source>
</evidence>
<dbReference type="InterPro" id="IPR016166">
    <property type="entry name" value="FAD-bd_PCMH"/>
</dbReference>
<dbReference type="GO" id="GO:0016491">
    <property type="term" value="F:oxidoreductase activity"/>
    <property type="evidence" value="ECO:0007669"/>
    <property type="project" value="UniProtKB-KW"/>
</dbReference>
<gene>
    <name evidence="7" type="ORF">EZJ19_13965</name>
</gene>
<dbReference type="SUPFAM" id="SSF55103">
    <property type="entry name" value="FAD-linked oxidases, C-terminal domain"/>
    <property type="match status" value="1"/>
</dbReference>
<dbReference type="Gene3D" id="3.30.43.10">
    <property type="entry name" value="Uridine Diphospho-n-acetylenolpyruvylglucosamine Reductase, domain 2"/>
    <property type="match status" value="1"/>
</dbReference>
<evidence type="ECO:0000256" key="1">
    <source>
        <dbReference type="ARBA" id="ARBA00001974"/>
    </source>
</evidence>
<dbReference type="Gene3D" id="3.30.465.10">
    <property type="match status" value="1"/>
</dbReference>
<accession>A0A4R1B1T1</accession>
<dbReference type="InterPro" id="IPR051914">
    <property type="entry name" value="FAD-linked_OxidoTrans_Type4"/>
</dbReference>
<dbReference type="PANTHER" id="PTHR42934:SF2">
    <property type="entry name" value="GLYCOLATE OXIDASE SUBUNIT GLCD"/>
    <property type="match status" value="1"/>
</dbReference>
<dbReference type="EMBL" id="SJZB01000049">
    <property type="protein sequence ID" value="TCJ11761.1"/>
    <property type="molecule type" value="Genomic_DNA"/>
</dbReference>
<evidence type="ECO:0000256" key="4">
    <source>
        <dbReference type="ARBA" id="ARBA00022827"/>
    </source>
</evidence>
<dbReference type="PROSITE" id="PS51387">
    <property type="entry name" value="FAD_PCMH"/>
    <property type="match status" value="1"/>
</dbReference>
<dbReference type="Proteomes" id="UP000295443">
    <property type="component" value="Unassembled WGS sequence"/>
</dbReference>
<keyword evidence="4" id="KW-0274">FAD</keyword>
<protein>
    <submittedName>
        <fullName evidence="7">FAD-binding protein</fullName>
    </submittedName>
</protein>
<comment type="cofactor">
    <cofactor evidence="1">
        <name>FAD</name>
        <dbReference type="ChEBI" id="CHEBI:57692"/>
    </cofactor>
</comment>
<feature type="domain" description="FAD-binding PCMH-type" evidence="6">
    <location>
        <begin position="36"/>
        <end position="215"/>
    </location>
</feature>
<name>A0A4R1B1T1_9PROT</name>
<dbReference type="Pfam" id="PF01565">
    <property type="entry name" value="FAD_binding_4"/>
    <property type="match status" value="1"/>
</dbReference>
<dbReference type="SUPFAM" id="SSF56176">
    <property type="entry name" value="FAD-binding/transporter-associated domain-like"/>
    <property type="match status" value="1"/>
</dbReference>
<dbReference type="RefSeq" id="WP_131448617.1">
    <property type="nucleotide sequence ID" value="NZ_SJZB01000049.1"/>
</dbReference>
<reference evidence="7 8" key="1">
    <citation type="submission" date="2019-03" db="EMBL/GenBank/DDBJ databases">
        <title>Genome sequence of Thiobacillaceae bacterium LSR1, a sulfur-oxidizing bacterium isolated from freshwater sediment.</title>
        <authorList>
            <person name="Li S."/>
        </authorList>
    </citation>
    <scope>NUCLEOTIDE SEQUENCE [LARGE SCALE GENOMIC DNA]</scope>
    <source>
        <strain evidence="7 8">LSR1</strain>
    </source>
</reference>
<dbReference type="FunFam" id="3.30.70.2740:FF:000001">
    <property type="entry name" value="D-lactate dehydrogenase mitochondrial"/>
    <property type="match status" value="1"/>
</dbReference>
<dbReference type="InterPro" id="IPR016164">
    <property type="entry name" value="FAD-linked_Oxase-like_C"/>
</dbReference>
<comment type="similarity">
    <text evidence="2">Belongs to the FAD-binding oxidoreductase/transferase type 4 family.</text>
</comment>
<evidence type="ECO:0000313" key="8">
    <source>
        <dbReference type="Proteomes" id="UP000295443"/>
    </source>
</evidence>
<sequence>MLSEPLQNEFVALLGADRVHTDPATLALYASDETPKSCTPEAVLFPASHDHVAGIVAIAGRARLPITPRGAGSGNVGGALPTPGSLVVSFECMNRVLEFDPDNRLMVVQPGVVTDDIDELAASAGLMYAPDPGSGAYSRIGGNLAMNAAGPRAVKYGTTRDHVLGLRAVLGDGREIRTGSRTTKYATGYDLTRLLVGSEGTLALITEATLRLLPAPRRIASLRVCYSGTRAACEAVIRAMRQPVVPYALEFMDGRSIDAVREYGAAEGLPAGTQAILMVEVEGDDEDIPRHLAALEAALRGDGLLEVQSGFSKAEIAHLWTARKSLSHAVKKIAPLKINEDVVVPVGKLADLVAAIDDLGRRHRVPVVAFGHAGNGNLHVNIMVHPDDIDEMTRARACRLELVRTVLGLSGSLSGEHGIGSEKRPFVGLEFEPATLALMRQVKALFDPHGILNPGKKLPD</sequence>
<dbReference type="InterPro" id="IPR016169">
    <property type="entry name" value="FAD-bd_PCMH_sub2"/>
</dbReference>
<proteinExistence type="inferred from homology"/>
<dbReference type="GO" id="GO:0071949">
    <property type="term" value="F:FAD binding"/>
    <property type="evidence" value="ECO:0007669"/>
    <property type="project" value="InterPro"/>
</dbReference>
<evidence type="ECO:0000256" key="5">
    <source>
        <dbReference type="ARBA" id="ARBA00023002"/>
    </source>
</evidence>
<dbReference type="InterPro" id="IPR016171">
    <property type="entry name" value="Vanillyl_alc_oxidase_C-sub2"/>
</dbReference>
<dbReference type="Gene3D" id="3.30.70.2190">
    <property type="match status" value="1"/>
</dbReference>
<dbReference type="Gene3D" id="1.10.45.10">
    <property type="entry name" value="Vanillyl-alcohol Oxidase, Chain A, domain 4"/>
    <property type="match status" value="1"/>
</dbReference>
<dbReference type="FunFam" id="1.10.45.10:FF:000001">
    <property type="entry name" value="D-lactate dehydrogenase mitochondrial"/>
    <property type="match status" value="1"/>
</dbReference>
<keyword evidence="8" id="KW-1185">Reference proteome</keyword>
<comment type="caution">
    <text evidence="7">The sequence shown here is derived from an EMBL/GenBank/DDBJ whole genome shotgun (WGS) entry which is preliminary data.</text>
</comment>